<organism evidence="5 6">
    <name type="scientific">Cohnella pontilimi</name>
    <dbReference type="NCBI Taxonomy" id="2564100"/>
    <lineage>
        <taxon>Bacteria</taxon>
        <taxon>Bacillati</taxon>
        <taxon>Bacillota</taxon>
        <taxon>Bacilli</taxon>
        <taxon>Bacillales</taxon>
        <taxon>Paenibacillaceae</taxon>
        <taxon>Cohnella</taxon>
    </lineage>
</organism>
<dbReference type="Gene3D" id="1.20.1330.10">
    <property type="entry name" value="f41 fragment of flagellin, N-terminal domain"/>
    <property type="match status" value="1"/>
</dbReference>
<dbReference type="Gene3D" id="6.10.10.10">
    <property type="entry name" value="Flagellar export chaperone, C-terminal domain"/>
    <property type="match status" value="1"/>
</dbReference>
<dbReference type="PANTHER" id="PTHR42792:SF2">
    <property type="entry name" value="FLAGELLIN"/>
    <property type="match status" value="1"/>
</dbReference>
<evidence type="ECO:0000313" key="5">
    <source>
        <dbReference type="EMBL" id="TJY41579.1"/>
    </source>
</evidence>
<dbReference type="EMBL" id="SUPK01000006">
    <property type="protein sequence ID" value="TJY41579.1"/>
    <property type="molecule type" value="Genomic_DNA"/>
</dbReference>
<comment type="caution">
    <text evidence="5">The sequence shown here is derived from an EMBL/GenBank/DDBJ whole genome shotgun (WGS) entry which is preliminary data.</text>
</comment>
<protein>
    <recommendedName>
        <fullName evidence="4">Flagellin C-terminal domain-containing protein</fullName>
    </recommendedName>
</protein>
<gene>
    <name evidence="5" type="ORF">E5161_14385</name>
</gene>
<keyword evidence="3" id="KW-0975">Bacterial flagellum</keyword>
<dbReference type="InterPro" id="IPR001492">
    <property type="entry name" value="Flagellin"/>
</dbReference>
<dbReference type="SUPFAM" id="SSF64518">
    <property type="entry name" value="Phase 1 flagellin"/>
    <property type="match status" value="1"/>
</dbReference>
<dbReference type="InterPro" id="IPR042187">
    <property type="entry name" value="Flagellin_C_sub2"/>
</dbReference>
<dbReference type="OrthoDB" id="9796789at2"/>
<name>A0A4V5LS30_9BACL</name>
<proteinExistence type="inferred from homology"/>
<accession>A0A4V5LS30</accession>
<dbReference type="Proteomes" id="UP000309673">
    <property type="component" value="Unassembled WGS sequence"/>
</dbReference>
<dbReference type="InterPro" id="IPR046358">
    <property type="entry name" value="Flagellin_C"/>
</dbReference>
<evidence type="ECO:0000256" key="3">
    <source>
        <dbReference type="ARBA" id="ARBA00023143"/>
    </source>
</evidence>
<evidence type="ECO:0000259" key="4">
    <source>
        <dbReference type="Pfam" id="PF00700"/>
    </source>
</evidence>
<evidence type="ECO:0000313" key="6">
    <source>
        <dbReference type="Proteomes" id="UP000309673"/>
    </source>
</evidence>
<reference evidence="5 6" key="1">
    <citation type="submission" date="2019-04" db="EMBL/GenBank/DDBJ databases">
        <title>Cohnella sp. nov., isolated from soil.</title>
        <authorList>
            <person name="Kim W."/>
        </authorList>
    </citation>
    <scope>NUCLEOTIDE SEQUENCE [LARGE SCALE GENOMIC DNA]</scope>
    <source>
        <strain evidence="5 6">CAU 1483</strain>
    </source>
</reference>
<sequence length="143" mass="15885">MDIELSQVTAQSLGIHNLQITDSHALDLIDGAIAKVIGERSKYGAYENRLTSHYSFLDTQVINQTGAVSQIMDADMARESIAFVRSQMAQQASLVAVHSALDLYREYIKTLLTPPTQFPGVQQSLNRKEEALYSVTLKVEEVQ</sequence>
<dbReference type="PANTHER" id="PTHR42792">
    <property type="entry name" value="FLAGELLIN"/>
    <property type="match status" value="1"/>
</dbReference>
<comment type="subcellular location">
    <subcellularLocation>
        <location evidence="1">Bacterial flagellum</location>
    </subcellularLocation>
</comment>
<feature type="domain" description="Flagellin C-terminal" evidence="4">
    <location>
        <begin position="26"/>
        <end position="96"/>
    </location>
</feature>
<evidence type="ECO:0000256" key="2">
    <source>
        <dbReference type="ARBA" id="ARBA00005709"/>
    </source>
</evidence>
<dbReference type="AlphaFoldDB" id="A0A4V5LS30"/>
<comment type="similarity">
    <text evidence="2">Belongs to the bacterial flagellin family.</text>
</comment>
<evidence type="ECO:0000256" key="1">
    <source>
        <dbReference type="ARBA" id="ARBA00004365"/>
    </source>
</evidence>
<keyword evidence="6" id="KW-1185">Reference proteome</keyword>
<dbReference type="GO" id="GO:0005198">
    <property type="term" value="F:structural molecule activity"/>
    <property type="evidence" value="ECO:0007669"/>
    <property type="project" value="InterPro"/>
</dbReference>
<dbReference type="Pfam" id="PF00700">
    <property type="entry name" value="Flagellin_C"/>
    <property type="match status" value="1"/>
</dbReference>
<dbReference type="GO" id="GO:0009288">
    <property type="term" value="C:bacterial-type flagellum"/>
    <property type="evidence" value="ECO:0007669"/>
    <property type="project" value="UniProtKB-SubCell"/>
</dbReference>